<organism evidence="3">
    <name type="scientific">freshwater metagenome</name>
    <dbReference type="NCBI Taxonomy" id="449393"/>
    <lineage>
        <taxon>unclassified sequences</taxon>
        <taxon>metagenomes</taxon>
        <taxon>ecological metagenomes</taxon>
    </lineage>
</organism>
<dbReference type="EMBL" id="CAEZTS010000174">
    <property type="protein sequence ID" value="CAB4590491.1"/>
    <property type="molecule type" value="Genomic_DNA"/>
</dbReference>
<dbReference type="SUPFAM" id="SSF53850">
    <property type="entry name" value="Periplasmic binding protein-like II"/>
    <property type="match status" value="1"/>
</dbReference>
<dbReference type="GO" id="GO:0046872">
    <property type="term" value="F:metal ion binding"/>
    <property type="evidence" value="ECO:0007669"/>
    <property type="project" value="UniProtKB-KW"/>
</dbReference>
<reference evidence="3" key="1">
    <citation type="submission" date="2020-05" db="EMBL/GenBank/DDBJ databases">
        <authorList>
            <person name="Chiriac C."/>
            <person name="Salcher M."/>
            <person name="Ghai R."/>
            <person name="Kavagutti S V."/>
        </authorList>
    </citation>
    <scope>NUCLEOTIDE SEQUENCE</scope>
</reference>
<keyword evidence="1" id="KW-0479">Metal-binding</keyword>
<dbReference type="GO" id="GO:0030973">
    <property type="term" value="F:molybdate ion binding"/>
    <property type="evidence" value="ECO:0007669"/>
    <property type="project" value="TreeGrafter"/>
</dbReference>
<dbReference type="AlphaFoldDB" id="A0A6J6FP33"/>
<dbReference type="PANTHER" id="PTHR30632">
    <property type="entry name" value="MOLYBDATE-BINDING PERIPLASMIC PROTEIN"/>
    <property type="match status" value="1"/>
</dbReference>
<accession>A0A6J6FP33</accession>
<evidence type="ECO:0000313" key="3">
    <source>
        <dbReference type="EMBL" id="CAB4590491.1"/>
    </source>
</evidence>
<dbReference type="NCBIfam" id="TIGR01256">
    <property type="entry name" value="modA"/>
    <property type="match status" value="1"/>
</dbReference>
<evidence type="ECO:0000256" key="2">
    <source>
        <dbReference type="ARBA" id="ARBA00022729"/>
    </source>
</evidence>
<dbReference type="Pfam" id="PF13531">
    <property type="entry name" value="SBP_bac_11"/>
    <property type="match status" value="1"/>
</dbReference>
<dbReference type="PANTHER" id="PTHR30632:SF0">
    <property type="entry name" value="SULFATE-BINDING PROTEIN"/>
    <property type="match status" value="1"/>
</dbReference>
<dbReference type="InterPro" id="IPR005950">
    <property type="entry name" value="ModA"/>
</dbReference>
<dbReference type="Gene3D" id="3.40.190.10">
    <property type="entry name" value="Periplasmic binding protein-like II"/>
    <property type="match status" value="2"/>
</dbReference>
<dbReference type="InterPro" id="IPR050682">
    <property type="entry name" value="ModA/WtpA"/>
</dbReference>
<protein>
    <submittedName>
        <fullName evidence="3">Unannotated protein</fullName>
    </submittedName>
</protein>
<dbReference type="PROSITE" id="PS51257">
    <property type="entry name" value="PROKAR_LIPOPROTEIN"/>
    <property type="match status" value="1"/>
</dbReference>
<evidence type="ECO:0000256" key="1">
    <source>
        <dbReference type="ARBA" id="ARBA00022723"/>
    </source>
</evidence>
<proteinExistence type="predicted"/>
<name>A0A6J6FP33_9ZZZZ</name>
<dbReference type="PIRSF" id="PIRSF004846">
    <property type="entry name" value="ModA"/>
    <property type="match status" value="1"/>
</dbReference>
<keyword evidence="2" id="KW-0732">Signal</keyword>
<dbReference type="GO" id="GO:0015689">
    <property type="term" value="P:molybdate ion transport"/>
    <property type="evidence" value="ECO:0007669"/>
    <property type="project" value="InterPro"/>
</dbReference>
<sequence>MRSRLVATLLVALGPFVIAACGDDTTTLRVMAASSLSGAFADMETAFERENPNVDVVVITASSSTLAGQIVDGADVDVFASADDTQFARAADAVNFDPPRVLASNSLVIIVPRGNPRMVEGLDDLARDDVLVATATDDVPIRKYTDRLLEAVGVTANFVTFEANVSGIVTKVSTGSADAGIVYASDLIGAEVDAITIPADDNLTVTYPIAANADSSRADLARRWVEFTSSEEGLAILGARGFAAP</sequence>
<gene>
    <name evidence="3" type="ORF">UFOPK1722_01610</name>
</gene>